<keyword evidence="5" id="KW-0949">S-adenosyl-L-methionine</keyword>
<dbReference type="PANTHER" id="PTHR47036:SF1">
    <property type="entry name" value="COBALT-FACTOR III C(17)-METHYLTRANSFERASE-RELATED"/>
    <property type="match status" value="1"/>
</dbReference>
<dbReference type="SUPFAM" id="SSF159672">
    <property type="entry name" value="CbiG N-terminal domain-like"/>
    <property type="match status" value="1"/>
</dbReference>
<dbReference type="RefSeq" id="WP_080741947.1">
    <property type="nucleotide sequence ID" value="NZ_CADEVY010000006.1"/>
</dbReference>
<dbReference type="Pfam" id="PF00590">
    <property type="entry name" value="TP_methylase"/>
    <property type="match status" value="1"/>
</dbReference>
<evidence type="ECO:0000256" key="5">
    <source>
        <dbReference type="ARBA" id="ARBA00022691"/>
    </source>
</evidence>
<name>A0AAW3EV87_BURGA</name>
<evidence type="ECO:0000313" key="9">
    <source>
        <dbReference type="Proteomes" id="UP000029590"/>
    </source>
</evidence>
<dbReference type="GO" id="GO:0032259">
    <property type="term" value="P:methylation"/>
    <property type="evidence" value="ECO:0007669"/>
    <property type="project" value="UniProtKB-KW"/>
</dbReference>
<dbReference type="InterPro" id="IPR000878">
    <property type="entry name" value="4pyrrol_Mease"/>
</dbReference>
<dbReference type="Gene3D" id="3.30.950.10">
    <property type="entry name" value="Methyltransferase, Cobalt-precorrin-4 Transmethylase, Domain 2"/>
    <property type="match status" value="1"/>
</dbReference>
<dbReference type="SUPFAM" id="SSF53790">
    <property type="entry name" value="Tetrapyrrole methylase"/>
    <property type="match status" value="1"/>
</dbReference>
<evidence type="ECO:0000259" key="6">
    <source>
        <dbReference type="Pfam" id="PF00590"/>
    </source>
</evidence>
<evidence type="ECO:0000313" key="8">
    <source>
        <dbReference type="EMBL" id="KGC10535.1"/>
    </source>
</evidence>
<dbReference type="AlphaFoldDB" id="A0AAW3EV87"/>
<comment type="pathway">
    <text evidence="1">Cofactor biosynthesis; adenosylcobalamin biosynthesis.</text>
</comment>
<dbReference type="InterPro" id="IPR051810">
    <property type="entry name" value="Precorrin_MeTrfase"/>
</dbReference>
<evidence type="ECO:0000256" key="2">
    <source>
        <dbReference type="ARBA" id="ARBA00022573"/>
    </source>
</evidence>
<dbReference type="CDD" id="cd11646">
    <property type="entry name" value="Precorrin_3B_C17_MT"/>
    <property type="match status" value="1"/>
</dbReference>
<dbReference type="Gene3D" id="3.40.50.11220">
    <property type="match status" value="1"/>
</dbReference>
<protein>
    <submittedName>
        <fullName evidence="8">Precorrin-3B C17-methyltransferase</fullName>
        <ecNumber evidence="8">2.1.1.131</ecNumber>
    </submittedName>
</protein>
<comment type="caution">
    <text evidence="8">The sequence shown here is derived from an EMBL/GenBank/DDBJ whole genome shotgun (WGS) entry which is preliminary data.</text>
</comment>
<keyword evidence="4 8" id="KW-0808">Transferase</keyword>
<evidence type="ECO:0000256" key="3">
    <source>
        <dbReference type="ARBA" id="ARBA00022603"/>
    </source>
</evidence>
<dbReference type="Pfam" id="PF11760">
    <property type="entry name" value="CbiG_N"/>
    <property type="match status" value="1"/>
</dbReference>
<evidence type="ECO:0000259" key="7">
    <source>
        <dbReference type="Pfam" id="PF11760"/>
    </source>
</evidence>
<dbReference type="Proteomes" id="UP000029590">
    <property type="component" value="Unassembled WGS sequence"/>
</dbReference>
<accession>A0AAW3EV87</accession>
<dbReference type="InterPro" id="IPR038029">
    <property type="entry name" value="GbiG_N_sf"/>
</dbReference>
<dbReference type="GO" id="GO:0009236">
    <property type="term" value="P:cobalamin biosynthetic process"/>
    <property type="evidence" value="ECO:0007669"/>
    <property type="project" value="UniProtKB-KW"/>
</dbReference>
<dbReference type="EMBL" id="JPGG01000018">
    <property type="protein sequence ID" value="KGC10535.1"/>
    <property type="molecule type" value="Genomic_DNA"/>
</dbReference>
<dbReference type="PANTHER" id="PTHR47036">
    <property type="entry name" value="COBALT-FACTOR III C(17)-METHYLTRANSFERASE-RELATED"/>
    <property type="match status" value="1"/>
</dbReference>
<sequence>MARLTVAPAIVVLGAGALPVAERIRARYQGATIHALAGRAEGDVAFSELGAHLRALYARGNPVVALCAAGIVIRCVAPCLADKGVEPPVLAVAEDGSAVVPLLGGLTGVNLLAREIAETLGIAPAITTSGELRFGACVLNPPEGYALADIGAGKRFVSDLLAGASTRVDGAAPWLEGVALPVDAAGSHAIRVTPRRAGGAGSGELLIHPRSVVVALAEGFAHRAASLAAPAQAADHEAGGDPLARRILDALAAADLSPLALAALVAPRQCMREAALARAARELGVPLRFVASEADPADTAAALLDAALAAGSIDASPAIALDDDGKPSKSLAIAIAEAPVDANRLGQARGSLTVLGLGPGRADLLAPAARLALAEATDILGYATYVRMAGPFRADQRVHETDNREELQRARHAFELAAQGRRVAMVSSGDPGVFAMAAAVLEALDGAGEPAWDEVALEVVPGVSAAFATAAEAGAPLGHDFCVISLSDNLKPWGVIEERLALAARADLVMAFYNPISKARPWQLDRALEILREIRAADTVVVLGRDVGRPGASLRSLTLGELRTADVDMRTMVIVGSSKTRRFASAEREWIYTPRFYD</sequence>
<proteinExistence type="predicted"/>
<dbReference type="NCBIfam" id="TIGR01466">
    <property type="entry name" value="cobJ_cbiH"/>
    <property type="match status" value="1"/>
</dbReference>
<evidence type="ECO:0000256" key="1">
    <source>
        <dbReference type="ARBA" id="ARBA00004953"/>
    </source>
</evidence>
<feature type="domain" description="Tetrapyrrole methylase" evidence="6">
    <location>
        <begin position="352"/>
        <end position="562"/>
    </location>
</feature>
<dbReference type="InterPro" id="IPR006363">
    <property type="entry name" value="Cbl_synth_CobJ/CibH_dom"/>
</dbReference>
<dbReference type="InterPro" id="IPR014777">
    <property type="entry name" value="4pyrrole_Mease_sub1"/>
</dbReference>
<gene>
    <name evidence="8" type="primary">cobJ</name>
    <name evidence="8" type="ORF">DM48_5638</name>
</gene>
<dbReference type="InterPro" id="IPR035996">
    <property type="entry name" value="4pyrrol_Methylase_sf"/>
</dbReference>
<dbReference type="InterPro" id="IPR021744">
    <property type="entry name" value="CbiG_N"/>
</dbReference>
<dbReference type="Gene3D" id="3.40.1010.10">
    <property type="entry name" value="Cobalt-precorrin-4 Transmethylase, Domain 1"/>
    <property type="match status" value="1"/>
</dbReference>
<evidence type="ECO:0000256" key="4">
    <source>
        <dbReference type="ARBA" id="ARBA00022679"/>
    </source>
</evidence>
<dbReference type="KEGG" id="bgo:BM43_3278"/>
<dbReference type="GO" id="GO:0030789">
    <property type="term" value="F:precorrin-3B C17-methyltransferase activity"/>
    <property type="evidence" value="ECO:0007669"/>
    <property type="project" value="UniProtKB-EC"/>
</dbReference>
<organism evidence="8 9">
    <name type="scientific">Burkholderia gladioli</name>
    <name type="common">Pseudomonas marginata</name>
    <name type="synonym">Phytomonas marginata</name>
    <dbReference type="NCBI Taxonomy" id="28095"/>
    <lineage>
        <taxon>Bacteria</taxon>
        <taxon>Pseudomonadati</taxon>
        <taxon>Pseudomonadota</taxon>
        <taxon>Betaproteobacteria</taxon>
        <taxon>Burkholderiales</taxon>
        <taxon>Burkholderiaceae</taxon>
        <taxon>Burkholderia</taxon>
    </lineage>
</organism>
<keyword evidence="2" id="KW-0169">Cobalamin biosynthesis</keyword>
<dbReference type="InterPro" id="IPR014776">
    <property type="entry name" value="4pyrrole_Mease_sub2"/>
</dbReference>
<feature type="domain" description="Cobalamin synthesis G N-terminal" evidence="7">
    <location>
        <begin position="52"/>
        <end position="130"/>
    </location>
</feature>
<dbReference type="EC" id="2.1.1.131" evidence="8"/>
<keyword evidence="3 8" id="KW-0489">Methyltransferase</keyword>
<reference evidence="8 9" key="1">
    <citation type="submission" date="2014-04" db="EMBL/GenBank/DDBJ databases">
        <authorList>
            <person name="Bishop-Lilly K.A."/>
            <person name="Broomall S.M."/>
            <person name="Chain P.S."/>
            <person name="Chertkov O."/>
            <person name="Coyne S.R."/>
            <person name="Daligault H.E."/>
            <person name="Davenport K.W."/>
            <person name="Erkkila T."/>
            <person name="Frey K.G."/>
            <person name="Gibbons H.S."/>
            <person name="Gu W."/>
            <person name="Jaissle J."/>
            <person name="Johnson S.L."/>
            <person name="Koroleva G.I."/>
            <person name="Ladner J.T."/>
            <person name="Lo C.-C."/>
            <person name="Minogue T.D."/>
            <person name="Munk C."/>
            <person name="Palacios G.F."/>
            <person name="Redden C.L."/>
            <person name="Rosenzweig C.N."/>
            <person name="Scholz M.B."/>
            <person name="Teshima H."/>
            <person name="Xu Y."/>
        </authorList>
    </citation>
    <scope>NUCLEOTIDE SEQUENCE [LARGE SCALE GENOMIC DNA]</scope>
    <source>
        <strain evidence="9">gladioli</strain>
    </source>
</reference>